<accession>A0A814JLP8</accession>
<feature type="non-terminal residue" evidence="1">
    <location>
        <position position="30"/>
    </location>
</feature>
<sequence>MAENSSNILFEYVHSNTFKPEHENDSYVAR</sequence>
<organism evidence="1 2">
    <name type="scientific">Brachionus calyciflorus</name>
    <dbReference type="NCBI Taxonomy" id="104777"/>
    <lineage>
        <taxon>Eukaryota</taxon>
        <taxon>Metazoa</taxon>
        <taxon>Spiralia</taxon>
        <taxon>Gnathifera</taxon>
        <taxon>Rotifera</taxon>
        <taxon>Eurotatoria</taxon>
        <taxon>Monogononta</taxon>
        <taxon>Pseudotrocha</taxon>
        <taxon>Ploima</taxon>
        <taxon>Brachionidae</taxon>
        <taxon>Brachionus</taxon>
    </lineage>
</organism>
<dbReference type="EMBL" id="CAJNOC010004989">
    <property type="protein sequence ID" value="CAF1039422.1"/>
    <property type="molecule type" value="Genomic_DNA"/>
</dbReference>
<reference evidence="1" key="1">
    <citation type="submission" date="2021-02" db="EMBL/GenBank/DDBJ databases">
        <authorList>
            <person name="Nowell W R."/>
        </authorList>
    </citation>
    <scope>NUCLEOTIDE SEQUENCE</scope>
    <source>
        <strain evidence="1">Ploen Becks lab</strain>
    </source>
</reference>
<name>A0A814JLP8_9BILA</name>
<comment type="caution">
    <text evidence="1">The sequence shown here is derived from an EMBL/GenBank/DDBJ whole genome shotgun (WGS) entry which is preliminary data.</text>
</comment>
<dbReference type="Proteomes" id="UP000663879">
    <property type="component" value="Unassembled WGS sequence"/>
</dbReference>
<keyword evidence="2" id="KW-1185">Reference proteome</keyword>
<proteinExistence type="predicted"/>
<evidence type="ECO:0000313" key="1">
    <source>
        <dbReference type="EMBL" id="CAF1039422.1"/>
    </source>
</evidence>
<evidence type="ECO:0000313" key="2">
    <source>
        <dbReference type="Proteomes" id="UP000663879"/>
    </source>
</evidence>
<dbReference type="AlphaFoldDB" id="A0A814JLP8"/>
<protein>
    <submittedName>
        <fullName evidence="1">Uncharacterized protein</fullName>
    </submittedName>
</protein>
<gene>
    <name evidence="1" type="ORF">OXX778_LOCUS18273</name>
</gene>